<dbReference type="PROSITE" id="PS51186">
    <property type="entry name" value="GNAT"/>
    <property type="match status" value="1"/>
</dbReference>
<dbReference type="InterPro" id="IPR050680">
    <property type="entry name" value="YpeA/RimI_acetyltransf"/>
</dbReference>
<name>A0ABY5JWR0_9BACI</name>
<feature type="domain" description="N-acetyltransferase" evidence="3">
    <location>
        <begin position="1"/>
        <end position="149"/>
    </location>
</feature>
<protein>
    <submittedName>
        <fullName evidence="4">GNAT family N-acetyltransferase</fullName>
    </submittedName>
</protein>
<proteinExistence type="predicted"/>
<dbReference type="Gene3D" id="3.40.630.30">
    <property type="match status" value="1"/>
</dbReference>
<accession>A0ABY5JWR0</accession>
<evidence type="ECO:0000313" key="5">
    <source>
        <dbReference type="Proteomes" id="UP001059773"/>
    </source>
</evidence>
<evidence type="ECO:0000256" key="2">
    <source>
        <dbReference type="ARBA" id="ARBA00023315"/>
    </source>
</evidence>
<keyword evidence="1" id="KW-0808">Transferase</keyword>
<dbReference type="SUPFAM" id="SSF55729">
    <property type="entry name" value="Acyl-CoA N-acyltransferases (Nat)"/>
    <property type="match status" value="1"/>
</dbReference>
<dbReference type="Proteomes" id="UP001059773">
    <property type="component" value="Chromosome"/>
</dbReference>
<dbReference type="InterPro" id="IPR016181">
    <property type="entry name" value="Acyl_CoA_acyltransferase"/>
</dbReference>
<dbReference type="CDD" id="cd04301">
    <property type="entry name" value="NAT_SF"/>
    <property type="match status" value="1"/>
</dbReference>
<keyword evidence="2" id="KW-0012">Acyltransferase</keyword>
<dbReference type="RefSeq" id="WP_256709481.1">
    <property type="nucleotide sequence ID" value="NZ_CP101914.1"/>
</dbReference>
<evidence type="ECO:0000313" key="4">
    <source>
        <dbReference type="EMBL" id="UUI04574.1"/>
    </source>
</evidence>
<gene>
    <name evidence="4" type="ORF">NP439_07945</name>
</gene>
<dbReference type="InterPro" id="IPR000182">
    <property type="entry name" value="GNAT_dom"/>
</dbReference>
<keyword evidence="5" id="KW-1185">Reference proteome</keyword>
<dbReference type="Pfam" id="PF13508">
    <property type="entry name" value="Acetyltransf_7"/>
    <property type="match status" value="1"/>
</dbReference>
<dbReference type="PANTHER" id="PTHR43420">
    <property type="entry name" value="ACETYLTRANSFERASE"/>
    <property type="match status" value="1"/>
</dbReference>
<evidence type="ECO:0000256" key="1">
    <source>
        <dbReference type="ARBA" id="ARBA00022679"/>
    </source>
</evidence>
<dbReference type="EMBL" id="CP101914">
    <property type="protein sequence ID" value="UUI04574.1"/>
    <property type="molecule type" value="Genomic_DNA"/>
</dbReference>
<organism evidence="4 5">
    <name type="scientific">Oceanobacillus jeddahense</name>
    <dbReference type="NCBI Taxonomy" id="1462527"/>
    <lineage>
        <taxon>Bacteria</taxon>
        <taxon>Bacillati</taxon>
        <taxon>Bacillota</taxon>
        <taxon>Bacilli</taxon>
        <taxon>Bacillales</taxon>
        <taxon>Bacillaceae</taxon>
        <taxon>Oceanobacillus</taxon>
    </lineage>
</organism>
<evidence type="ECO:0000259" key="3">
    <source>
        <dbReference type="PROSITE" id="PS51186"/>
    </source>
</evidence>
<sequence length="196" mass="22570">MKIRAYTPADEKGWLQCRILAFLETAYFDNVLREKETYMYPAIELVAEVDGKIASLIDIEYEVEEGTVCSDGSGLGGMIWHIAVHPDYSRQGIGSALLIEAEKHAEMKNLNRLEAWTRDDKWVQSWYEKMGFTPVNSYYHIYFEGEEIKNHLHSTTDRLSLLSAFAHYTGENLDPFADVKRKHQCVCYVKTLANAY</sequence>
<reference evidence="4" key="1">
    <citation type="submission" date="2022-07" db="EMBL/GenBank/DDBJ databases">
        <title>FELIX.</title>
        <authorList>
            <person name="Wan K.H."/>
            <person name="Park S."/>
            <person name="Lawrence Q."/>
            <person name="Eichenberger J.P."/>
            <person name="Booth B.W."/>
            <person name="Piaggio A.J."/>
            <person name="Chandler J.C."/>
            <person name="Franklin A.B."/>
            <person name="Celniker S.E."/>
        </authorList>
    </citation>
    <scope>NUCLEOTIDE SEQUENCE</scope>
    <source>
        <strain evidence="4">QA-1986 374</strain>
    </source>
</reference>